<reference evidence="1" key="1">
    <citation type="journal article" date="2021" name="Microb. Physiol.">
        <title>Proteogenomic Insights into the Physiology of Marine, Sulfate-Reducing, Filamentous Desulfonema limicola and Desulfonema magnum.</title>
        <authorList>
            <person name="Schnaars V."/>
            <person name="Wohlbrand L."/>
            <person name="Scheve S."/>
            <person name="Hinrichs C."/>
            <person name="Reinhardt R."/>
            <person name="Rabus R."/>
        </authorList>
    </citation>
    <scope>NUCLEOTIDE SEQUENCE</scope>
    <source>
        <strain evidence="1">4be13</strain>
    </source>
</reference>
<proteinExistence type="predicted"/>
<evidence type="ECO:0000313" key="1">
    <source>
        <dbReference type="EMBL" id="QTA91653.1"/>
    </source>
</evidence>
<dbReference type="KEGG" id="dmm:dnm_077260"/>
<dbReference type="EMBL" id="CP061800">
    <property type="protein sequence ID" value="QTA91653.1"/>
    <property type="molecule type" value="Genomic_DNA"/>
</dbReference>
<dbReference type="Proteomes" id="UP000663722">
    <property type="component" value="Chromosome"/>
</dbReference>
<dbReference type="AlphaFoldDB" id="A0A975BUS2"/>
<name>A0A975BUS2_9BACT</name>
<gene>
    <name evidence="1" type="ORF">dnm_077260</name>
</gene>
<keyword evidence="2" id="KW-1185">Reference proteome</keyword>
<evidence type="ECO:0000313" key="2">
    <source>
        <dbReference type="Proteomes" id="UP000663722"/>
    </source>
</evidence>
<protein>
    <submittedName>
        <fullName evidence="1">Uncharacterized protein</fullName>
    </submittedName>
</protein>
<sequence>MRRREETRLFPPDGTIFPVGKSRVSLALIFFVLYAVPRY</sequence>
<organism evidence="1 2">
    <name type="scientific">Desulfonema magnum</name>
    <dbReference type="NCBI Taxonomy" id="45655"/>
    <lineage>
        <taxon>Bacteria</taxon>
        <taxon>Pseudomonadati</taxon>
        <taxon>Thermodesulfobacteriota</taxon>
        <taxon>Desulfobacteria</taxon>
        <taxon>Desulfobacterales</taxon>
        <taxon>Desulfococcaceae</taxon>
        <taxon>Desulfonema</taxon>
    </lineage>
</organism>
<accession>A0A975BUS2</accession>